<dbReference type="RefSeq" id="XP_016218244.1">
    <property type="nucleotide sequence ID" value="XM_016354149.1"/>
</dbReference>
<dbReference type="InterPro" id="IPR012816">
    <property type="entry name" value="NADAR"/>
</dbReference>
<dbReference type="GeneID" id="27309264"/>
<evidence type="ECO:0000313" key="3">
    <source>
        <dbReference type="Proteomes" id="UP000053259"/>
    </source>
</evidence>
<keyword evidence="3" id="KW-1185">Reference proteome</keyword>
<dbReference type="NCBIfam" id="TIGR02464">
    <property type="entry name" value="ribofla_fusion"/>
    <property type="match status" value="1"/>
</dbReference>
<dbReference type="SUPFAM" id="SSF143990">
    <property type="entry name" value="YbiA-like"/>
    <property type="match status" value="1"/>
</dbReference>
<reference evidence="2 3" key="1">
    <citation type="submission" date="2015-01" db="EMBL/GenBank/DDBJ databases">
        <title>The Genome Sequence of Ochroconis gallopava CBS43764.</title>
        <authorList>
            <consortium name="The Broad Institute Genomics Platform"/>
            <person name="Cuomo C."/>
            <person name="de Hoog S."/>
            <person name="Gorbushina A."/>
            <person name="Stielow B."/>
            <person name="Teixiera M."/>
            <person name="Abouelleil A."/>
            <person name="Chapman S.B."/>
            <person name="Priest M."/>
            <person name="Young S.K."/>
            <person name="Wortman J."/>
            <person name="Nusbaum C."/>
            <person name="Birren B."/>
        </authorList>
    </citation>
    <scope>NUCLEOTIDE SEQUENCE [LARGE SCALE GENOMIC DNA]</scope>
    <source>
        <strain evidence="2 3">CBS 43764</strain>
    </source>
</reference>
<sequence>MRLRENSTSHHTIFFAMTTSQNGPVYFWHADGENGHFGQWYRAPWEHEGVRYETAEMWMMVQKAKLFKDEVIAAQMAATTDPKKHKALGRKVKGFDGKVWDQHKLAIVEEGNYWKFTKSEDAANLKRLLLETGDREIVEASPLDKIWGIGFGKENAEKNRARWGQNLLGIALMNVRRRLREEEA</sequence>
<name>A0A0D2AP92_9PEZI</name>
<dbReference type="VEuPathDB" id="FungiDB:PV09_01291"/>
<feature type="domain" description="NADAR" evidence="1">
    <location>
        <begin position="26"/>
        <end position="180"/>
    </location>
</feature>
<protein>
    <recommendedName>
        <fullName evidence="1">NADAR domain-containing protein</fullName>
    </recommendedName>
</protein>
<dbReference type="AlphaFoldDB" id="A0A0D2AP92"/>
<dbReference type="InterPro" id="IPR037238">
    <property type="entry name" value="YbiA-like_sf"/>
</dbReference>
<dbReference type="Gene3D" id="1.10.357.40">
    <property type="entry name" value="YbiA-like"/>
    <property type="match status" value="1"/>
</dbReference>
<dbReference type="Proteomes" id="UP000053259">
    <property type="component" value="Unassembled WGS sequence"/>
</dbReference>
<dbReference type="InParanoid" id="A0A0D2AP92"/>
<dbReference type="STRING" id="253628.A0A0D2AP92"/>
<dbReference type="HOGENOM" id="CLU_084247_0_1_1"/>
<dbReference type="CDD" id="cd15457">
    <property type="entry name" value="NADAR"/>
    <property type="match status" value="1"/>
</dbReference>
<dbReference type="Pfam" id="PF08719">
    <property type="entry name" value="NADAR"/>
    <property type="match status" value="1"/>
</dbReference>
<dbReference type="OrthoDB" id="206452at2759"/>
<evidence type="ECO:0000313" key="2">
    <source>
        <dbReference type="EMBL" id="KIW08375.1"/>
    </source>
</evidence>
<accession>A0A0D2AP92</accession>
<evidence type="ECO:0000259" key="1">
    <source>
        <dbReference type="Pfam" id="PF08719"/>
    </source>
</evidence>
<gene>
    <name evidence="2" type="ORF">PV09_01291</name>
</gene>
<proteinExistence type="predicted"/>
<dbReference type="EMBL" id="KN847531">
    <property type="protein sequence ID" value="KIW08375.1"/>
    <property type="molecule type" value="Genomic_DNA"/>
</dbReference>
<organism evidence="2 3">
    <name type="scientific">Verruconis gallopava</name>
    <dbReference type="NCBI Taxonomy" id="253628"/>
    <lineage>
        <taxon>Eukaryota</taxon>
        <taxon>Fungi</taxon>
        <taxon>Dikarya</taxon>
        <taxon>Ascomycota</taxon>
        <taxon>Pezizomycotina</taxon>
        <taxon>Dothideomycetes</taxon>
        <taxon>Pleosporomycetidae</taxon>
        <taxon>Venturiales</taxon>
        <taxon>Sympoventuriaceae</taxon>
        <taxon>Verruconis</taxon>
    </lineage>
</organism>